<comment type="caution">
    <text evidence="1">The sequence shown here is derived from an EMBL/GenBank/DDBJ whole genome shotgun (WGS) entry which is preliminary data.</text>
</comment>
<dbReference type="EMBL" id="BMKW01000005">
    <property type="protein sequence ID" value="GGJ16139.1"/>
    <property type="molecule type" value="Genomic_DNA"/>
</dbReference>
<organism evidence="1 2">
    <name type="scientific">Neoroseomonas lacus</name>
    <dbReference type="NCBI Taxonomy" id="287609"/>
    <lineage>
        <taxon>Bacteria</taxon>
        <taxon>Pseudomonadati</taxon>
        <taxon>Pseudomonadota</taxon>
        <taxon>Alphaproteobacteria</taxon>
        <taxon>Acetobacterales</taxon>
        <taxon>Acetobacteraceae</taxon>
        <taxon>Neoroseomonas</taxon>
    </lineage>
</organism>
<evidence type="ECO:0000313" key="2">
    <source>
        <dbReference type="Proteomes" id="UP000661507"/>
    </source>
</evidence>
<dbReference type="RefSeq" id="WP_229681267.1">
    <property type="nucleotide sequence ID" value="NZ_BMKW01000005.1"/>
</dbReference>
<dbReference type="Proteomes" id="UP000661507">
    <property type="component" value="Unassembled WGS sequence"/>
</dbReference>
<protein>
    <submittedName>
        <fullName evidence="1">Uncharacterized protein</fullName>
    </submittedName>
</protein>
<gene>
    <name evidence="1" type="ORF">GCM10011320_24310</name>
</gene>
<accession>A0A917KJ45</accession>
<name>A0A917KJ45_9PROT</name>
<reference evidence="1" key="2">
    <citation type="submission" date="2020-09" db="EMBL/GenBank/DDBJ databases">
        <authorList>
            <person name="Sun Q."/>
            <person name="Zhou Y."/>
        </authorList>
    </citation>
    <scope>NUCLEOTIDE SEQUENCE</scope>
    <source>
        <strain evidence="1">CGMCC 1.3617</strain>
    </source>
</reference>
<reference evidence="1" key="1">
    <citation type="journal article" date="2014" name="Int. J. Syst. Evol. Microbiol.">
        <title>Complete genome sequence of Corynebacterium casei LMG S-19264T (=DSM 44701T), isolated from a smear-ripened cheese.</title>
        <authorList>
            <consortium name="US DOE Joint Genome Institute (JGI-PGF)"/>
            <person name="Walter F."/>
            <person name="Albersmeier A."/>
            <person name="Kalinowski J."/>
            <person name="Ruckert C."/>
        </authorList>
    </citation>
    <scope>NUCLEOTIDE SEQUENCE</scope>
    <source>
        <strain evidence="1">CGMCC 1.3617</strain>
    </source>
</reference>
<sequence>MSGPREVAPRGPDLRAAMDVVTEEYLRFLHDGPDPGTGDDTKAFTAHHAACRAALAHLEHLAKLARSMGEPNSGIEEVTTFLVEARQALSAFEEEDLHGEEEYC</sequence>
<proteinExistence type="predicted"/>
<keyword evidence="2" id="KW-1185">Reference proteome</keyword>
<dbReference type="AlphaFoldDB" id="A0A917KJ45"/>
<evidence type="ECO:0000313" key="1">
    <source>
        <dbReference type="EMBL" id="GGJ16139.1"/>
    </source>
</evidence>